<comment type="caution">
    <text evidence="1">The sequence shown here is derived from an EMBL/GenBank/DDBJ whole genome shotgun (WGS) entry which is preliminary data.</text>
</comment>
<sequence length="120" mass="13074">MRTLGLLLWIALLGSLLHALRRERAKRGLALVLHGDGGLGLGCGNESRGGWAGDYWLGAGAVDFGWAVWLPLLGPAAEGERASRRPRRRLMLLRANMAAAHWRPLRIWLRHKAASPPGSA</sequence>
<dbReference type="Proteomes" id="UP000013232">
    <property type="component" value="Unassembled WGS sequence"/>
</dbReference>
<protein>
    <submittedName>
        <fullName evidence="1">Uncharacterized protein</fullName>
    </submittedName>
</protein>
<organism evidence="1 2">
    <name type="scientific">Thauera linaloolentis (strain DSM 12138 / JCM 21573 / CCUG 41526 / CIP 105981 / IAM 15112 / NBRC 102519 / 47Lol)</name>
    <dbReference type="NCBI Taxonomy" id="1123367"/>
    <lineage>
        <taxon>Bacteria</taxon>
        <taxon>Pseudomonadati</taxon>
        <taxon>Pseudomonadota</taxon>
        <taxon>Betaproteobacteria</taxon>
        <taxon>Rhodocyclales</taxon>
        <taxon>Zoogloeaceae</taxon>
        <taxon>Thauera</taxon>
    </lineage>
</organism>
<name>N6Z1R9_THAL4</name>
<keyword evidence="2" id="KW-1185">Reference proteome</keyword>
<evidence type="ECO:0000313" key="2">
    <source>
        <dbReference type="Proteomes" id="UP000013232"/>
    </source>
</evidence>
<accession>N6Z1R9</accession>
<dbReference type="EMBL" id="AMXE01000024">
    <property type="protein sequence ID" value="ENO88547.1"/>
    <property type="molecule type" value="Genomic_DNA"/>
</dbReference>
<proteinExistence type="predicted"/>
<dbReference type="AlphaFoldDB" id="N6Z1R9"/>
<reference evidence="1 2" key="1">
    <citation type="submission" date="2012-09" db="EMBL/GenBank/DDBJ databases">
        <title>Draft Genome Sequences of 6 Strains from Genus Thauera.</title>
        <authorList>
            <person name="Liu B."/>
            <person name="Shapleigh J.P."/>
            <person name="Frostegard A.H."/>
        </authorList>
    </citation>
    <scope>NUCLEOTIDE SEQUENCE [LARGE SCALE GENOMIC DNA]</scope>
    <source>
        <strain evidence="2">47Lol / DSM 12138</strain>
    </source>
</reference>
<evidence type="ECO:0000313" key="1">
    <source>
        <dbReference type="EMBL" id="ENO88547.1"/>
    </source>
</evidence>
<gene>
    <name evidence="1" type="ORF">C666_08535</name>
</gene>